<gene>
    <name evidence="3" type="ORF">CYNAS_LOCUS7669</name>
</gene>
<feature type="region of interest" description="Disordered" evidence="1">
    <location>
        <begin position="190"/>
        <end position="233"/>
    </location>
</feature>
<dbReference type="InterPro" id="IPR057432">
    <property type="entry name" value="Lin-15A/B-like_dom"/>
</dbReference>
<dbReference type="GO" id="GO:0000729">
    <property type="term" value="P:DNA double-strand break processing"/>
    <property type="evidence" value="ECO:0007669"/>
    <property type="project" value="TreeGrafter"/>
</dbReference>
<proteinExistence type="predicted"/>
<organism evidence="3 4">
    <name type="scientific">Cylicocyclus nassatus</name>
    <name type="common">Nematode worm</name>
    <dbReference type="NCBI Taxonomy" id="53992"/>
    <lineage>
        <taxon>Eukaryota</taxon>
        <taxon>Metazoa</taxon>
        <taxon>Ecdysozoa</taxon>
        <taxon>Nematoda</taxon>
        <taxon>Chromadorea</taxon>
        <taxon>Rhabditida</taxon>
        <taxon>Rhabditina</taxon>
        <taxon>Rhabditomorpha</taxon>
        <taxon>Strongyloidea</taxon>
        <taxon>Strongylidae</taxon>
        <taxon>Cylicocyclus</taxon>
    </lineage>
</organism>
<name>A0AA36M2W3_CYLNA</name>
<dbReference type="GO" id="GO:0044774">
    <property type="term" value="P:mitotic DNA integrity checkpoint signaling"/>
    <property type="evidence" value="ECO:0007669"/>
    <property type="project" value="TreeGrafter"/>
</dbReference>
<dbReference type="GO" id="GO:0035861">
    <property type="term" value="C:site of double-strand break"/>
    <property type="evidence" value="ECO:0007669"/>
    <property type="project" value="TreeGrafter"/>
</dbReference>
<keyword evidence="4" id="KW-1185">Reference proteome</keyword>
<dbReference type="InterPro" id="IPR036397">
    <property type="entry name" value="RNaseH_sf"/>
</dbReference>
<dbReference type="GO" id="GO:0015074">
    <property type="term" value="P:DNA integration"/>
    <property type="evidence" value="ECO:0007669"/>
    <property type="project" value="TreeGrafter"/>
</dbReference>
<feature type="compositionally biased region" description="Polar residues" evidence="1">
    <location>
        <begin position="203"/>
        <end position="215"/>
    </location>
</feature>
<sequence>MARPIRSFKVGKEKTYESFTVNRNRSLLQRHSLSTKMRFTHQHHTDFLSSKRKIFRLGHGSLWGFAPYARKTFIDQSPTSCRIGLELASVLYLRWQHQIDRICESHMVQATSILSSEVQQLLGKMPVNLITAPDEVVDDFVVHVRMYGTLISDNVYLEKKHVVDFFDSNYTRYRNAVLRKLKIEDGAVAETRGDSDTVKEPRTASSNNGRPSSSNDDVHSREPDSADGGFNPGVSGGSYVPLDILNGERVNSSNGTGQGQCKTGPSTSTNREDLTEDGEKVHSSKDSIKQQSHELASSSERSTCTLCLASYPLTKMHEVSSQKQRVLLISGLLMGKEISENLACRIYKECGSECSYFCRHHLVKAVNHIAKEVRNSTGKCLTHSLTVSRADGGDLLRRIRKVTSKIDTEVEVKIDDLIAFYRDCQADYQDEEIYKSTLDGSASKEVKNGCLTVTDTQQKSKNGLTWLSFPCLICGKRNSNMESCPVLKPVDQNLVLLSCLVSSQALTLQMAQMVFKEMCYKNKRICLKHHIQAGKWLFKSAEEILTQTPPRDFDKLPDQVKMSLLTRLREYATQIEENGNVTDEHLLRFYNDCQLRYHTESGWTNVDLWRYNRADAMAAYKAMIRLSSLAEKRPAEIESDPVPTKRADEEKNQESSSLLVSMLNSGRIEQQQTTLSGKCSLCGKADPFKRYRITPLRNTISNVLLSCLIMNGVTEAEKGKKLYRSWQKYGNLICHDHFHFVAEWLQKKWAGYGELTQVRLTHIRELLQDPLYIILVDVSKSVVGEEMKMTRCSFKAFFSEYNKFYQKYRKRLVKVYQDSKRELMQESKIEQEGAAPESMDISQNSAYTDEKMPGMDWNAMSFIPVESVENESSEDHSRSDSTYARVFPAHLFDSDSKPLSQASTSSEAENQNNIADEKMPEDPSFCTEFSAEDLLSGQTATGSREMCNADEQEPSTSTDQCSALTNGVLRDAAGQPTLPDVLSAPSAASGAHPLDRKEVQNRALFANGWGITNIVNIAPNDVLDHITSRLGIEAVASYLYPNHFMQRPPLNEAQLRSRLEMFYALSLRNQMAPFLPRILTFGVKRIYYDSHKRIPLHCTGELPGDSVLLTVWWSSAGVIYHAFMQDDPKTQKRRYLTPSLFLSQLGEVHRILRTRNMEMPLPIILCDEPQPYINQDVITKMLQRGMEVLPYPMNATDLLPSHYHFFPYFYKFIENRDYSYIYKLRNDLKDFIATRPPNFYVDGINELASRWNKCVEMKGTYVDL</sequence>
<dbReference type="Gene3D" id="3.30.420.10">
    <property type="entry name" value="Ribonuclease H-like superfamily/Ribonuclease H"/>
    <property type="match status" value="1"/>
</dbReference>
<evidence type="ECO:0000256" key="1">
    <source>
        <dbReference type="SAM" id="MobiDB-lite"/>
    </source>
</evidence>
<dbReference type="InterPro" id="IPR052709">
    <property type="entry name" value="Transposase-MT_Hybrid"/>
</dbReference>
<feature type="region of interest" description="Disordered" evidence="1">
    <location>
        <begin position="894"/>
        <end position="924"/>
    </location>
</feature>
<feature type="compositionally biased region" description="Polar residues" evidence="1">
    <location>
        <begin position="897"/>
        <end position="914"/>
    </location>
</feature>
<evidence type="ECO:0000313" key="4">
    <source>
        <dbReference type="Proteomes" id="UP001176961"/>
    </source>
</evidence>
<feature type="compositionally biased region" description="Polar residues" evidence="1">
    <location>
        <begin position="249"/>
        <end position="269"/>
    </location>
</feature>
<reference evidence="3" key="1">
    <citation type="submission" date="2023-07" db="EMBL/GenBank/DDBJ databases">
        <authorList>
            <consortium name="CYATHOMIX"/>
        </authorList>
    </citation>
    <scope>NUCLEOTIDE SEQUENCE</scope>
    <source>
        <strain evidence="3">N/A</strain>
    </source>
</reference>
<dbReference type="Pfam" id="PF25375">
    <property type="entry name" value="Lin-15B"/>
    <property type="match status" value="1"/>
</dbReference>
<dbReference type="GO" id="GO:0003697">
    <property type="term" value="F:single-stranded DNA binding"/>
    <property type="evidence" value="ECO:0007669"/>
    <property type="project" value="TreeGrafter"/>
</dbReference>
<dbReference type="GO" id="GO:0006303">
    <property type="term" value="P:double-strand break repair via nonhomologous end joining"/>
    <property type="evidence" value="ECO:0007669"/>
    <property type="project" value="TreeGrafter"/>
</dbReference>
<dbReference type="GO" id="GO:0044547">
    <property type="term" value="F:DNA topoisomerase binding"/>
    <property type="evidence" value="ECO:0007669"/>
    <property type="project" value="TreeGrafter"/>
</dbReference>
<dbReference type="GO" id="GO:0000793">
    <property type="term" value="C:condensed chromosome"/>
    <property type="evidence" value="ECO:0007669"/>
    <property type="project" value="TreeGrafter"/>
</dbReference>
<comment type="caution">
    <text evidence="3">The sequence shown here is derived from an EMBL/GenBank/DDBJ whole genome shotgun (WGS) entry which is preliminary data.</text>
</comment>
<evidence type="ECO:0000313" key="3">
    <source>
        <dbReference type="EMBL" id="CAJ0595686.1"/>
    </source>
</evidence>
<feature type="region of interest" description="Disordered" evidence="1">
    <location>
        <begin position="247"/>
        <end position="296"/>
    </location>
</feature>
<feature type="compositionally biased region" description="Basic and acidic residues" evidence="1">
    <location>
        <begin position="270"/>
        <end position="292"/>
    </location>
</feature>
<dbReference type="Proteomes" id="UP001176961">
    <property type="component" value="Unassembled WGS sequence"/>
</dbReference>
<accession>A0AA36M2W3</accession>
<dbReference type="GO" id="GO:0005634">
    <property type="term" value="C:nucleus"/>
    <property type="evidence" value="ECO:0007669"/>
    <property type="project" value="TreeGrafter"/>
</dbReference>
<dbReference type="GO" id="GO:0042800">
    <property type="term" value="F:histone H3K4 methyltransferase activity"/>
    <property type="evidence" value="ECO:0007669"/>
    <property type="project" value="TreeGrafter"/>
</dbReference>
<dbReference type="GO" id="GO:0003690">
    <property type="term" value="F:double-stranded DNA binding"/>
    <property type="evidence" value="ECO:0007669"/>
    <property type="project" value="TreeGrafter"/>
</dbReference>
<evidence type="ECO:0000259" key="2">
    <source>
        <dbReference type="Pfam" id="PF25375"/>
    </source>
</evidence>
<dbReference type="GO" id="GO:0031297">
    <property type="term" value="P:replication fork processing"/>
    <property type="evidence" value="ECO:0007669"/>
    <property type="project" value="TreeGrafter"/>
</dbReference>
<dbReference type="GO" id="GO:0000014">
    <property type="term" value="F:single-stranded DNA endodeoxyribonuclease activity"/>
    <property type="evidence" value="ECO:0007669"/>
    <property type="project" value="TreeGrafter"/>
</dbReference>
<dbReference type="AlphaFoldDB" id="A0AA36M2W3"/>
<dbReference type="EMBL" id="CATQJL010000112">
    <property type="protein sequence ID" value="CAJ0595686.1"/>
    <property type="molecule type" value="Genomic_DNA"/>
</dbReference>
<protein>
    <recommendedName>
        <fullName evidence="2">Lin-15A/B-like domain-containing protein</fullName>
    </recommendedName>
</protein>
<feature type="compositionally biased region" description="Basic and acidic residues" evidence="1">
    <location>
        <begin position="190"/>
        <end position="202"/>
    </location>
</feature>
<dbReference type="PANTHER" id="PTHR46060">
    <property type="entry name" value="MARINER MOS1 TRANSPOSASE-LIKE PROTEIN"/>
    <property type="match status" value="1"/>
</dbReference>
<dbReference type="GO" id="GO:0046975">
    <property type="term" value="F:histone H3K36 methyltransferase activity"/>
    <property type="evidence" value="ECO:0007669"/>
    <property type="project" value="TreeGrafter"/>
</dbReference>
<feature type="domain" description="Lin-15A/B-like" evidence="2">
    <location>
        <begin position="302"/>
        <end position="384"/>
    </location>
</feature>
<dbReference type="PANTHER" id="PTHR46060:SF2">
    <property type="entry name" value="HISTONE-LYSINE N-METHYLTRANSFERASE SETMAR"/>
    <property type="match status" value="1"/>
</dbReference>